<reference evidence="1 2" key="2">
    <citation type="journal article" date="2014" name="PLoS ONE">
        <title>Evolution of mitochondria reconstructed from the energy metabolism of living bacteria.</title>
        <authorList>
            <person name="Degli Esposti M."/>
            <person name="Chouaia B."/>
            <person name="Comandatore F."/>
            <person name="Crotti E."/>
            <person name="Sassera D."/>
            <person name="Lievens P.M."/>
            <person name="Daffonchio D."/>
            <person name="Bandi C."/>
        </authorList>
    </citation>
    <scope>NUCLEOTIDE SEQUENCE [LARGE SCALE GENOMIC DNA]</scope>
    <source>
        <strain evidence="1 2">SF2.1</strain>
    </source>
</reference>
<evidence type="ECO:0000313" key="2">
    <source>
        <dbReference type="Proteomes" id="UP000027583"/>
    </source>
</evidence>
<dbReference type="Gene3D" id="3.20.20.190">
    <property type="entry name" value="Phosphatidylinositol (PI) phosphodiesterase"/>
    <property type="match status" value="1"/>
</dbReference>
<gene>
    <name evidence="1" type="ORF">ASAP_0729</name>
</gene>
<dbReference type="InterPro" id="IPR017946">
    <property type="entry name" value="PLC-like_Pdiesterase_TIM-brl"/>
</dbReference>
<dbReference type="InterPro" id="IPR051057">
    <property type="entry name" value="PI-PLC_domain"/>
</dbReference>
<accession>A0A060QCC8</accession>
<dbReference type="GO" id="GO:0006629">
    <property type="term" value="P:lipid metabolic process"/>
    <property type="evidence" value="ECO:0007669"/>
    <property type="project" value="InterPro"/>
</dbReference>
<proteinExistence type="predicted"/>
<dbReference type="AlphaFoldDB" id="A0A060QCC8"/>
<dbReference type="Proteomes" id="UP000027583">
    <property type="component" value="Unassembled WGS sequence"/>
</dbReference>
<dbReference type="SUPFAM" id="SSF51695">
    <property type="entry name" value="PLC-like phosphodiesterases"/>
    <property type="match status" value="1"/>
</dbReference>
<dbReference type="CDD" id="cd08589">
    <property type="entry name" value="PI-PLCc_SaPLC1_like"/>
    <property type="match status" value="1"/>
</dbReference>
<organism evidence="1 2">
    <name type="scientific">Asaia bogorensis</name>
    <dbReference type="NCBI Taxonomy" id="91915"/>
    <lineage>
        <taxon>Bacteria</taxon>
        <taxon>Pseudomonadati</taxon>
        <taxon>Pseudomonadota</taxon>
        <taxon>Alphaproteobacteria</taxon>
        <taxon>Acetobacterales</taxon>
        <taxon>Acetobacteraceae</taxon>
        <taxon>Asaia</taxon>
    </lineage>
</organism>
<evidence type="ECO:0000313" key="1">
    <source>
        <dbReference type="EMBL" id="CDG38774.1"/>
    </source>
</evidence>
<name>A0A060QCC8_9PROT</name>
<reference evidence="1 2" key="1">
    <citation type="journal article" date="2014" name="Genome Biol. Evol.">
        <title>Acetic acid bacteria genomes reveal functional traits for adaptation to life in insect guts.</title>
        <authorList>
            <person name="Chouaia B."/>
            <person name="Gaiarsa S."/>
            <person name="Crotti E."/>
            <person name="Comandatore F."/>
            <person name="Degli Esposti M."/>
            <person name="Ricci I."/>
            <person name="Alma A."/>
            <person name="Favia G."/>
            <person name="Bandi C."/>
            <person name="Daffonchio D."/>
        </authorList>
    </citation>
    <scope>NUCLEOTIDE SEQUENCE [LARGE SCALE GENOMIC DNA]</scope>
    <source>
        <strain evidence="1 2">SF2.1</strain>
    </source>
</reference>
<evidence type="ECO:0008006" key="3">
    <source>
        <dbReference type="Google" id="ProtNLM"/>
    </source>
</evidence>
<dbReference type="eggNOG" id="COG0121">
    <property type="taxonomic scope" value="Bacteria"/>
</dbReference>
<protein>
    <recommendedName>
        <fullName evidence="3">Calcium-dependent phosphoinositide phospholipase C</fullName>
    </recommendedName>
</protein>
<dbReference type="PANTHER" id="PTHR13593:SF140">
    <property type="entry name" value="PLC-LIKE PHOSPHODIESTERASE"/>
    <property type="match status" value="1"/>
</dbReference>
<dbReference type="EMBL" id="CBLX010000004">
    <property type="protein sequence ID" value="CDG38774.1"/>
    <property type="molecule type" value="Genomic_DNA"/>
</dbReference>
<dbReference type="GO" id="GO:0008081">
    <property type="term" value="F:phosphoric diester hydrolase activity"/>
    <property type="evidence" value="ECO:0007669"/>
    <property type="project" value="InterPro"/>
</dbReference>
<dbReference type="Pfam" id="PF16670">
    <property type="entry name" value="PI-PLC-C1"/>
    <property type="match status" value="1"/>
</dbReference>
<dbReference type="InterPro" id="IPR032075">
    <property type="entry name" value="PI-PLC-C1"/>
</dbReference>
<dbReference type="PANTHER" id="PTHR13593">
    <property type="match status" value="1"/>
</dbReference>
<sequence length="435" mass="47748">MLFDAPRQSLPFQDLSMRFRHLPHSFPTISHTMLVSGLVSGLAVGFAFAPASWARDHAPLETRAISHAVDDAVHVNQIQVIGTHNSYRRDISPVTLQWLTSLSPQAAVALDYHHDTLTAQLDHGVRQLEIDIYADTQGGRYAHPKGAEWERKAGLTPDADPTPAQAMQGTDFKVMHIVDIDQRSSCQPFRACLEQIKAWSDAHPNHVPVFIDLETKQDIPFGGGKLPFTPPEVFTPATYDRLDAELVAVFGRNRIITPDDVRGDAPTLDEGVRKHGWPALSQARGKIVFLFDRPHDTARYVKDHPALRNRIVFTNAHPGNPDCGFTEVNEGFIGAKGNGSDAVDNKAAATTIPALVKQGYLVRTRADANTIEARQNALERRDVAFSSGAQLISTDYPTFEPAPWHNYSVGFGHGLVARCNPVNAPASCRSSALEP</sequence>
<comment type="caution">
    <text evidence="1">The sequence shown here is derived from an EMBL/GenBank/DDBJ whole genome shotgun (WGS) entry which is preliminary data.</text>
</comment>